<keyword evidence="4" id="KW-0732">Signal</keyword>
<feature type="transmembrane region" description="Helical" evidence="3">
    <location>
        <begin position="436"/>
        <end position="461"/>
    </location>
</feature>
<feature type="compositionally biased region" description="Polar residues" evidence="2">
    <location>
        <begin position="487"/>
        <end position="501"/>
    </location>
</feature>
<dbReference type="InterPro" id="IPR001461">
    <property type="entry name" value="Aspartic_peptidase_A1"/>
</dbReference>
<comment type="similarity">
    <text evidence="1">Belongs to the peptidase A1 family.</text>
</comment>
<feature type="chain" id="PRO_5040298207" evidence="4">
    <location>
        <begin position="25"/>
        <end position="653"/>
    </location>
</feature>
<dbReference type="InterPro" id="IPR034164">
    <property type="entry name" value="Pepsin-like_dom"/>
</dbReference>
<evidence type="ECO:0000313" key="6">
    <source>
        <dbReference type="EMBL" id="KAG9236918.1"/>
    </source>
</evidence>
<gene>
    <name evidence="6" type="ORF">BJ875DRAFT_523502</name>
</gene>
<dbReference type="GO" id="GO:0005576">
    <property type="term" value="C:extracellular region"/>
    <property type="evidence" value="ECO:0007669"/>
    <property type="project" value="TreeGrafter"/>
</dbReference>
<dbReference type="AlphaFoldDB" id="A0A9P7YNA0"/>
<dbReference type="InterPro" id="IPR033121">
    <property type="entry name" value="PEPTIDASE_A1"/>
</dbReference>
<dbReference type="EMBL" id="MU251397">
    <property type="protein sequence ID" value="KAG9236918.1"/>
    <property type="molecule type" value="Genomic_DNA"/>
</dbReference>
<dbReference type="PRINTS" id="PR00792">
    <property type="entry name" value="PEPSIN"/>
</dbReference>
<keyword evidence="3" id="KW-1133">Transmembrane helix</keyword>
<dbReference type="GO" id="GO:0009277">
    <property type="term" value="C:fungal-type cell wall"/>
    <property type="evidence" value="ECO:0007669"/>
    <property type="project" value="TreeGrafter"/>
</dbReference>
<accession>A0A9P7YNA0</accession>
<proteinExistence type="inferred from homology"/>
<dbReference type="GO" id="GO:0006508">
    <property type="term" value="P:proteolysis"/>
    <property type="evidence" value="ECO:0007669"/>
    <property type="project" value="InterPro"/>
</dbReference>
<keyword evidence="3" id="KW-0812">Transmembrane</keyword>
<dbReference type="Pfam" id="PF00026">
    <property type="entry name" value="Asp"/>
    <property type="match status" value="1"/>
</dbReference>
<dbReference type="Gene3D" id="2.40.70.10">
    <property type="entry name" value="Acid Proteases"/>
    <property type="match status" value="2"/>
</dbReference>
<dbReference type="GO" id="GO:0031505">
    <property type="term" value="P:fungal-type cell wall organization"/>
    <property type="evidence" value="ECO:0007669"/>
    <property type="project" value="TreeGrafter"/>
</dbReference>
<dbReference type="CDD" id="cd05471">
    <property type="entry name" value="pepsin_like"/>
    <property type="match status" value="1"/>
</dbReference>
<keyword evidence="7" id="KW-1185">Reference proteome</keyword>
<dbReference type="InterPro" id="IPR021109">
    <property type="entry name" value="Peptidase_aspartic_dom_sf"/>
</dbReference>
<evidence type="ECO:0000313" key="7">
    <source>
        <dbReference type="Proteomes" id="UP000824998"/>
    </source>
</evidence>
<feature type="region of interest" description="Disordered" evidence="2">
    <location>
        <begin position="469"/>
        <end position="554"/>
    </location>
</feature>
<dbReference type="GO" id="GO:0004190">
    <property type="term" value="F:aspartic-type endopeptidase activity"/>
    <property type="evidence" value="ECO:0007669"/>
    <property type="project" value="InterPro"/>
</dbReference>
<organism evidence="6 7">
    <name type="scientific">Amylocarpus encephaloides</name>
    <dbReference type="NCBI Taxonomy" id="45428"/>
    <lineage>
        <taxon>Eukaryota</taxon>
        <taxon>Fungi</taxon>
        <taxon>Dikarya</taxon>
        <taxon>Ascomycota</taxon>
        <taxon>Pezizomycotina</taxon>
        <taxon>Leotiomycetes</taxon>
        <taxon>Helotiales</taxon>
        <taxon>Helotiales incertae sedis</taxon>
        <taxon>Amylocarpus</taxon>
    </lineage>
</organism>
<protein>
    <submittedName>
        <fullName evidence="6">Aspartic peptidase domain-containing protein</fullName>
    </submittedName>
</protein>
<dbReference type="PANTHER" id="PTHR47965:SF101">
    <property type="entry name" value="HYPOTHETICAL ASPARTYL PROTEASE (EUROFUNG)-RELATED"/>
    <property type="match status" value="1"/>
</dbReference>
<feature type="domain" description="Peptidase A1" evidence="5">
    <location>
        <begin position="57"/>
        <end position="402"/>
    </location>
</feature>
<evidence type="ECO:0000256" key="4">
    <source>
        <dbReference type="SAM" id="SignalP"/>
    </source>
</evidence>
<reference evidence="6" key="1">
    <citation type="journal article" date="2021" name="IMA Fungus">
        <title>Genomic characterization of three marine fungi, including Emericellopsis atlantica sp. nov. with signatures of a generalist lifestyle and marine biomass degradation.</title>
        <authorList>
            <person name="Hagestad O.C."/>
            <person name="Hou L."/>
            <person name="Andersen J.H."/>
            <person name="Hansen E.H."/>
            <person name="Altermark B."/>
            <person name="Li C."/>
            <person name="Kuhnert E."/>
            <person name="Cox R.J."/>
            <person name="Crous P.W."/>
            <person name="Spatafora J.W."/>
            <person name="Lail K."/>
            <person name="Amirebrahimi M."/>
            <person name="Lipzen A."/>
            <person name="Pangilinan J."/>
            <person name="Andreopoulos W."/>
            <person name="Hayes R.D."/>
            <person name="Ng V."/>
            <person name="Grigoriev I.V."/>
            <person name="Jackson S.A."/>
            <person name="Sutton T.D.S."/>
            <person name="Dobson A.D.W."/>
            <person name="Rama T."/>
        </authorList>
    </citation>
    <scope>NUCLEOTIDE SEQUENCE</scope>
    <source>
        <strain evidence="6">TRa018bII</strain>
    </source>
</reference>
<evidence type="ECO:0000256" key="2">
    <source>
        <dbReference type="SAM" id="MobiDB-lite"/>
    </source>
</evidence>
<dbReference type="SUPFAM" id="SSF50630">
    <property type="entry name" value="Acid proteases"/>
    <property type="match status" value="1"/>
</dbReference>
<evidence type="ECO:0000256" key="3">
    <source>
        <dbReference type="SAM" id="Phobius"/>
    </source>
</evidence>
<dbReference type="Proteomes" id="UP000824998">
    <property type="component" value="Unassembled WGS sequence"/>
</dbReference>
<feature type="signal peptide" evidence="4">
    <location>
        <begin position="1"/>
        <end position="24"/>
    </location>
</feature>
<dbReference type="OrthoDB" id="4074350at2759"/>
<feature type="compositionally biased region" description="Polar residues" evidence="2">
    <location>
        <begin position="518"/>
        <end position="534"/>
    </location>
</feature>
<sequence length="653" mass="70338">MLSWNAFPAFVVVNLLGLPTGILAAALSSSLEARADAPPPLTVLPSRKWEGIDGPWSTFTLNVGTPAQNASILISTASNQPWVVLPDGCPSGSPSTCPNSRGGLFTPTGSWYVPSWVVNQPSGIFASDIGSNYGLNANVTYGYDNVSLGAVGGATPSLGDQVVGGITSKNFYMGMFGLNSASTSFAGTTPVESYMSHLKNKNQIPSLSYGYTAGNQYRFPDAFGSLTLGGYDSSLYVPNDLTVSFTNLTKSDLMINVNQITMSSGGAKKTLSPATLIAFIDSTVPYMYLPVDVCKQFEDAFGITYDPKSELYLVTDEKRKQLLAENANITFTMTSMASKVFVDIVLPYKAFDLKVQAPLVDEEKFYFPLKRSVNAAQITLGRVFLQEAYLIADYERQVFSIHQRDWTAGATPKANVVSIPAINATPEPKPTKSVNVVAITCGAVGGAVLIAVIVGFAIMACRRQKRVKTERAASGSSERGFAKSHHSYQSQSTNPQSTFLHSPNPIHSPFVQSPYPKSLNSENAKSNYTKSIAPSSWERDPPARPDSPTSFYQSEYDPCETQTISGLGAPLKYGTKSMAFSAIDFPADYEPTIADRSPPVSPMPLFEATAMPKPISVIKTKDTKAADGAICELPAREQVGRDLLNYSKKPVWI</sequence>
<evidence type="ECO:0000259" key="5">
    <source>
        <dbReference type="PROSITE" id="PS51767"/>
    </source>
</evidence>
<comment type="caution">
    <text evidence="6">The sequence shown here is derived from an EMBL/GenBank/DDBJ whole genome shotgun (WGS) entry which is preliminary data.</text>
</comment>
<dbReference type="PROSITE" id="PS51767">
    <property type="entry name" value="PEPTIDASE_A1"/>
    <property type="match status" value="1"/>
</dbReference>
<dbReference type="PANTHER" id="PTHR47965">
    <property type="entry name" value="ASPARTYL PROTEASE-RELATED"/>
    <property type="match status" value="1"/>
</dbReference>
<evidence type="ECO:0000256" key="1">
    <source>
        <dbReference type="ARBA" id="ARBA00007447"/>
    </source>
</evidence>
<name>A0A9P7YNA0_9HELO</name>
<keyword evidence="3" id="KW-0472">Membrane</keyword>